<proteinExistence type="predicted"/>
<reference evidence="1" key="1">
    <citation type="submission" date="2023-11" db="EMBL/GenBank/DDBJ databases">
        <authorList>
            <person name="De Vega J J."/>
            <person name="De Vega J J."/>
        </authorList>
    </citation>
    <scope>NUCLEOTIDE SEQUENCE</scope>
</reference>
<protein>
    <submittedName>
        <fullName evidence="1">Uncharacterized protein</fullName>
    </submittedName>
</protein>
<dbReference type="AlphaFoldDB" id="A0AAD2K2Y6"/>
<accession>A0AAD2K2Y6</accession>
<dbReference type="PANTHER" id="PTHR14614">
    <property type="entry name" value="HEPATOCELLULAR CARCINOMA-ASSOCIATED ANTIGEN"/>
    <property type="match status" value="1"/>
</dbReference>
<dbReference type="GO" id="GO:0008757">
    <property type="term" value="F:S-adenosylmethionine-dependent methyltransferase activity"/>
    <property type="evidence" value="ECO:0007669"/>
    <property type="project" value="UniProtKB-ARBA"/>
</dbReference>
<keyword evidence="2" id="KW-1185">Reference proteome</keyword>
<evidence type="ECO:0000313" key="2">
    <source>
        <dbReference type="Proteomes" id="UP001295794"/>
    </source>
</evidence>
<dbReference type="SUPFAM" id="SSF53335">
    <property type="entry name" value="S-adenosyl-L-methionine-dependent methyltransferases"/>
    <property type="match status" value="1"/>
</dbReference>
<gene>
    <name evidence="1" type="ORF">MYCIT1_LOCUS22020</name>
</gene>
<comment type="caution">
    <text evidence="1">The sequence shown here is derived from an EMBL/GenBank/DDBJ whole genome shotgun (WGS) entry which is preliminary data.</text>
</comment>
<evidence type="ECO:0000313" key="1">
    <source>
        <dbReference type="EMBL" id="CAK5274721.1"/>
    </source>
</evidence>
<dbReference type="Gene3D" id="3.40.50.150">
    <property type="entry name" value="Vaccinia Virus protein VP39"/>
    <property type="match status" value="1"/>
</dbReference>
<dbReference type="InterPro" id="IPR029063">
    <property type="entry name" value="SAM-dependent_MTases_sf"/>
</dbReference>
<dbReference type="InterPro" id="IPR019410">
    <property type="entry name" value="Methyltransf_16"/>
</dbReference>
<name>A0AAD2K2Y6_9AGAR</name>
<dbReference type="EMBL" id="CAVNYO010000403">
    <property type="protein sequence ID" value="CAK5274721.1"/>
    <property type="molecule type" value="Genomic_DNA"/>
</dbReference>
<organism evidence="1 2">
    <name type="scientific">Mycena citricolor</name>
    <dbReference type="NCBI Taxonomy" id="2018698"/>
    <lineage>
        <taxon>Eukaryota</taxon>
        <taxon>Fungi</taxon>
        <taxon>Dikarya</taxon>
        <taxon>Basidiomycota</taxon>
        <taxon>Agaricomycotina</taxon>
        <taxon>Agaricomycetes</taxon>
        <taxon>Agaricomycetidae</taxon>
        <taxon>Agaricales</taxon>
        <taxon>Marasmiineae</taxon>
        <taxon>Mycenaceae</taxon>
        <taxon>Mycena</taxon>
    </lineage>
</organism>
<dbReference type="Pfam" id="PF10294">
    <property type="entry name" value="Methyltransf_16"/>
    <property type="match status" value="1"/>
</dbReference>
<sequence length="213" mass="23415">MQANTLLADHLFSPGLFLAERIERGLFNAPRKTVIELGAGCALPSLLLSSLPNPPRRIVATDYPDPGIMRNLGHNLERNRHLVASGCEVTCSGYDWGSDASTLLEITDQQGYDVVILSDLLHFNASHAVLISSTQVLLAHNPDARAGKYTKPEVCDNFLALSARAGFAFEEVLPTEEESQWKGKLVVSSLDGEALALRKANCRYWIGRRIETR</sequence>
<dbReference type="Proteomes" id="UP001295794">
    <property type="component" value="Unassembled WGS sequence"/>
</dbReference>